<dbReference type="PANTHER" id="PTHR46268">
    <property type="entry name" value="STRESS RESPONSE PROTEIN NHAX"/>
    <property type="match status" value="1"/>
</dbReference>
<name>A0ABV8CQJ0_9GAMM</name>
<dbReference type="Pfam" id="PF00582">
    <property type="entry name" value="Usp"/>
    <property type="match status" value="1"/>
</dbReference>
<keyword evidence="4" id="KW-1185">Reference proteome</keyword>
<gene>
    <name evidence="3" type="ORF">ACFOSS_12365</name>
</gene>
<organism evidence="3 4">
    <name type="scientific">Pseudaeromonas sharmana</name>
    <dbReference type="NCBI Taxonomy" id="328412"/>
    <lineage>
        <taxon>Bacteria</taxon>
        <taxon>Pseudomonadati</taxon>
        <taxon>Pseudomonadota</taxon>
        <taxon>Gammaproteobacteria</taxon>
        <taxon>Aeromonadales</taxon>
        <taxon>Aeromonadaceae</taxon>
        <taxon>Pseudaeromonas</taxon>
    </lineage>
</organism>
<dbReference type="SUPFAM" id="SSF52402">
    <property type="entry name" value="Adenine nucleotide alpha hydrolases-like"/>
    <property type="match status" value="1"/>
</dbReference>
<dbReference type="InterPro" id="IPR006015">
    <property type="entry name" value="Universal_stress_UspA"/>
</dbReference>
<dbReference type="InterPro" id="IPR014729">
    <property type="entry name" value="Rossmann-like_a/b/a_fold"/>
</dbReference>
<protein>
    <submittedName>
        <fullName evidence="3">Universal stress protein</fullName>
    </submittedName>
</protein>
<accession>A0ABV8CQJ0</accession>
<comment type="caution">
    <text evidence="3">The sequence shown here is derived from an EMBL/GenBank/DDBJ whole genome shotgun (WGS) entry which is preliminary data.</text>
</comment>
<dbReference type="Proteomes" id="UP001595692">
    <property type="component" value="Unassembled WGS sequence"/>
</dbReference>
<proteinExistence type="inferred from homology"/>
<reference evidence="4" key="1">
    <citation type="journal article" date="2019" name="Int. J. Syst. Evol. Microbiol.">
        <title>The Global Catalogue of Microorganisms (GCM) 10K type strain sequencing project: providing services to taxonomists for standard genome sequencing and annotation.</title>
        <authorList>
            <consortium name="The Broad Institute Genomics Platform"/>
            <consortium name="The Broad Institute Genome Sequencing Center for Infectious Disease"/>
            <person name="Wu L."/>
            <person name="Ma J."/>
        </authorList>
    </citation>
    <scope>NUCLEOTIDE SEQUENCE [LARGE SCALE GENOMIC DNA]</scope>
    <source>
        <strain evidence="4">CCUG 54939</strain>
    </source>
</reference>
<dbReference type="CDD" id="cd00293">
    <property type="entry name" value="USP-like"/>
    <property type="match status" value="1"/>
</dbReference>
<dbReference type="PRINTS" id="PR01438">
    <property type="entry name" value="UNVRSLSTRESS"/>
</dbReference>
<dbReference type="RefSeq" id="WP_377152943.1">
    <property type="nucleotide sequence ID" value="NZ_JBHSAF010000014.1"/>
</dbReference>
<evidence type="ECO:0000313" key="3">
    <source>
        <dbReference type="EMBL" id="MFC3914259.1"/>
    </source>
</evidence>
<evidence type="ECO:0000256" key="1">
    <source>
        <dbReference type="ARBA" id="ARBA00008791"/>
    </source>
</evidence>
<dbReference type="InterPro" id="IPR006016">
    <property type="entry name" value="UspA"/>
</dbReference>
<feature type="domain" description="UspA" evidence="2">
    <location>
        <begin position="1"/>
        <end position="141"/>
    </location>
</feature>
<evidence type="ECO:0000313" key="4">
    <source>
        <dbReference type="Proteomes" id="UP001595692"/>
    </source>
</evidence>
<dbReference type="Gene3D" id="3.40.50.620">
    <property type="entry name" value="HUPs"/>
    <property type="match status" value="1"/>
</dbReference>
<comment type="similarity">
    <text evidence="1">Belongs to the universal stress protein A family.</text>
</comment>
<dbReference type="EMBL" id="JBHSAF010000014">
    <property type="protein sequence ID" value="MFC3914259.1"/>
    <property type="molecule type" value="Genomic_DNA"/>
</dbReference>
<dbReference type="PANTHER" id="PTHR46268:SF15">
    <property type="entry name" value="UNIVERSAL STRESS PROTEIN HP_0031"/>
    <property type="match status" value="1"/>
</dbReference>
<evidence type="ECO:0000259" key="2">
    <source>
        <dbReference type="Pfam" id="PF00582"/>
    </source>
</evidence>
<sequence>MYKNIVLAYDGSLDGREALKQGAEMAIACGAHVQLVAVIANAADIALAESVYPSGELLQHEHEEVSQVLQDGEYALRDQGLSVTGIVRRGQPVEEIVAQARRCQADLIVVGHREQSTLARWWRGSVGQSLLSESPCSVLVCVIPKTE</sequence>